<comment type="caution">
    <text evidence="4">The sequence shown here is derived from an EMBL/GenBank/DDBJ whole genome shotgun (WGS) entry which is preliminary data.</text>
</comment>
<feature type="chain" id="PRO_5035249162" description="Chitin-binding type-3 domain-containing protein" evidence="2">
    <location>
        <begin position="28"/>
        <end position="664"/>
    </location>
</feature>
<dbReference type="Gene3D" id="1.50.10.20">
    <property type="match status" value="1"/>
</dbReference>
<sequence length="664" mass="71001">MRRLTAVLTALLAATAGAVIAPPPAAAAPVCALYCDTRDPSLARQETFPVPEVNLNGRRLVLHVSDPDRMAWASIDNGVLGDSVWLDRSWTDGSSWDGLLGRASIPATWTGTRTLMYNFADPAAHRRGMVRACGDAGGVTCTAWAYVKVCDTVCDGADPATAVGDSLPVPGTVLSNRRIDLHIDTRGLAWATLGSGQAGDEVWLDRSWDEGASWPGGSSLGRVSVAAGATSVRTTMINTRDPRSLLYGGAVRACGRATGGANGSCTAWARPAADRAAAAADALAHAYRTDTAWWPSSWWNSAVAVTALGDWSARTGRTDYRWLIDRTYELNKGVMPAGQKSTDAIEGSFISRAIDDTGWWALAWLQAYDLTRDAKYLNTAVTIGNYMHSYWDGVCGGGVWWNRERTYKNAVTIGLYVRLTAALHNRIPGDTLWLGRANAGWNWFAASGMINGSGLVNDGITSGCGNNGQTVWTYNQGLAVGAAVELWRATSNASLLASARQLADAAMNSAVLTRSGVLTESCDPANSCDDNQKQFKGIFMRYLMDLADVTGVAAYRTYAQRQADAVWQSNRDSLNRIGLRWAGGTPNARDWRTQASGLGALLAATAGPATPPPPPPTEAAWAPNVSYATGTVVTYAGARWQCRQPHLSQVGWEPPNVPALWLRL</sequence>
<dbReference type="CDD" id="cd12214">
    <property type="entry name" value="ChiA1_BD"/>
    <property type="match status" value="1"/>
</dbReference>
<dbReference type="AlphaFoldDB" id="A0A8J3JF58"/>
<dbReference type="InterPro" id="IPR008928">
    <property type="entry name" value="6-hairpin_glycosidase_sf"/>
</dbReference>
<dbReference type="PANTHER" id="PTHR47791:SF3">
    <property type="entry name" value="MEIOTICALLY UP-REGULATED GENE 191 PROTEIN"/>
    <property type="match status" value="1"/>
</dbReference>
<keyword evidence="5" id="KW-1185">Reference proteome</keyword>
<dbReference type="Pfam" id="PF03663">
    <property type="entry name" value="Glyco_hydro_76"/>
    <property type="match status" value="1"/>
</dbReference>
<evidence type="ECO:0000313" key="5">
    <source>
        <dbReference type="Proteomes" id="UP000601223"/>
    </source>
</evidence>
<evidence type="ECO:0000256" key="1">
    <source>
        <dbReference type="ARBA" id="ARBA00022801"/>
    </source>
</evidence>
<dbReference type="InterPro" id="IPR005198">
    <property type="entry name" value="Glyco_hydro_76"/>
</dbReference>
<keyword evidence="2" id="KW-0732">Signal</keyword>
<dbReference type="InterPro" id="IPR036573">
    <property type="entry name" value="CBM_sf_5/12"/>
</dbReference>
<dbReference type="SUPFAM" id="SSF51055">
    <property type="entry name" value="Carbohydrate binding domain"/>
    <property type="match status" value="1"/>
</dbReference>
<dbReference type="EMBL" id="BONF01000014">
    <property type="protein sequence ID" value="GIF81494.1"/>
    <property type="molecule type" value="Genomic_DNA"/>
</dbReference>
<dbReference type="Proteomes" id="UP000601223">
    <property type="component" value="Unassembled WGS sequence"/>
</dbReference>
<name>A0A8J3JF58_9ACTN</name>
<dbReference type="GO" id="GO:0005576">
    <property type="term" value="C:extracellular region"/>
    <property type="evidence" value="ECO:0007669"/>
    <property type="project" value="InterPro"/>
</dbReference>
<accession>A0A8J3JF58</accession>
<organism evidence="4 5">
    <name type="scientific">Catellatospora bangladeshensis</name>
    <dbReference type="NCBI Taxonomy" id="310355"/>
    <lineage>
        <taxon>Bacteria</taxon>
        <taxon>Bacillati</taxon>
        <taxon>Actinomycetota</taxon>
        <taxon>Actinomycetes</taxon>
        <taxon>Micromonosporales</taxon>
        <taxon>Micromonosporaceae</taxon>
        <taxon>Catellatospora</taxon>
    </lineage>
</organism>
<dbReference type="InterPro" id="IPR053169">
    <property type="entry name" value="MUG_Protein"/>
</dbReference>
<evidence type="ECO:0000259" key="3">
    <source>
        <dbReference type="SMART" id="SM00495"/>
    </source>
</evidence>
<dbReference type="RefSeq" id="WP_203745939.1">
    <property type="nucleotide sequence ID" value="NZ_BONF01000014.1"/>
</dbReference>
<keyword evidence="1" id="KW-0378">Hydrolase</keyword>
<dbReference type="GO" id="GO:0005975">
    <property type="term" value="P:carbohydrate metabolic process"/>
    <property type="evidence" value="ECO:0007669"/>
    <property type="project" value="InterPro"/>
</dbReference>
<dbReference type="GO" id="GO:0030246">
    <property type="term" value="F:carbohydrate binding"/>
    <property type="evidence" value="ECO:0007669"/>
    <property type="project" value="InterPro"/>
</dbReference>
<dbReference type="SUPFAM" id="SSF48208">
    <property type="entry name" value="Six-hairpin glycosidases"/>
    <property type="match status" value="1"/>
</dbReference>
<dbReference type="InterPro" id="IPR003610">
    <property type="entry name" value="CBM5/12"/>
</dbReference>
<evidence type="ECO:0000313" key="4">
    <source>
        <dbReference type="EMBL" id="GIF81494.1"/>
    </source>
</evidence>
<dbReference type="PANTHER" id="PTHR47791">
    <property type="entry name" value="MEIOTICALLY UP-REGULATED GENE 191 PROTEIN"/>
    <property type="match status" value="1"/>
</dbReference>
<gene>
    <name evidence="4" type="ORF">Cba03nite_28430</name>
</gene>
<reference evidence="4 5" key="1">
    <citation type="submission" date="2021-01" db="EMBL/GenBank/DDBJ databases">
        <title>Whole genome shotgun sequence of Catellatospora bangladeshensis NBRC 107357.</title>
        <authorList>
            <person name="Komaki H."/>
            <person name="Tamura T."/>
        </authorList>
    </citation>
    <scope>NUCLEOTIDE SEQUENCE [LARGE SCALE GENOMIC DNA]</scope>
    <source>
        <strain evidence="4 5">NBRC 107357</strain>
    </source>
</reference>
<dbReference type="GO" id="GO:0004553">
    <property type="term" value="F:hydrolase activity, hydrolyzing O-glycosyl compounds"/>
    <property type="evidence" value="ECO:0007669"/>
    <property type="project" value="InterPro"/>
</dbReference>
<evidence type="ECO:0000256" key="2">
    <source>
        <dbReference type="SAM" id="SignalP"/>
    </source>
</evidence>
<dbReference type="Pfam" id="PF02839">
    <property type="entry name" value="CBM_5_12"/>
    <property type="match status" value="1"/>
</dbReference>
<feature type="signal peptide" evidence="2">
    <location>
        <begin position="1"/>
        <end position="27"/>
    </location>
</feature>
<protein>
    <recommendedName>
        <fullName evidence="3">Chitin-binding type-3 domain-containing protein</fullName>
    </recommendedName>
</protein>
<feature type="domain" description="Chitin-binding type-3" evidence="3">
    <location>
        <begin position="618"/>
        <end position="664"/>
    </location>
</feature>
<dbReference type="SMART" id="SM00495">
    <property type="entry name" value="ChtBD3"/>
    <property type="match status" value="1"/>
</dbReference>
<dbReference type="Gene3D" id="2.10.10.20">
    <property type="entry name" value="Carbohydrate-binding module superfamily 5/12"/>
    <property type="match status" value="1"/>
</dbReference>
<proteinExistence type="predicted"/>